<dbReference type="AlphaFoldDB" id="A0A0R1Z8Z0"/>
<dbReference type="Pfam" id="PF10078">
    <property type="entry name" value="DUF2316"/>
    <property type="match status" value="1"/>
</dbReference>
<accession>A0A0R1Z8Z0</accession>
<proteinExistence type="predicted"/>
<dbReference type="PATRIC" id="fig|1423784.4.peg.27"/>
<dbReference type="EMBL" id="AZGK01000001">
    <property type="protein sequence ID" value="KRM47555.1"/>
    <property type="molecule type" value="Genomic_DNA"/>
</dbReference>
<name>A0A0R1Z8Z0_9LACO</name>
<evidence type="ECO:0000313" key="2">
    <source>
        <dbReference type="Proteomes" id="UP000051957"/>
    </source>
</evidence>
<dbReference type="InterPro" id="IPR018757">
    <property type="entry name" value="DUF2316"/>
</dbReference>
<dbReference type="RefSeq" id="WP_057910088.1">
    <property type="nucleotide sequence ID" value="NZ_AZGK01000001.1"/>
</dbReference>
<dbReference type="GeneID" id="69801936"/>
<sequence>MVLTSDEAAAVKDELQGNFDLSGITLKMAAIDLKTTPEHIQDVLNLKNCRREEPWVLRNYLIQIILLQEKEPYAFSKLIGNPKRFGFLNNQFIEKGELN</sequence>
<organism evidence="1 2">
    <name type="scientific">Lentilactobacillus parabuchneri DSM 5707 = NBRC 107865</name>
    <dbReference type="NCBI Taxonomy" id="1423784"/>
    <lineage>
        <taxon>Bacteria</taxon>
        <taxon>Bacillati</taxon>
        <taxon>Bacillota</taxon>
        <taxon>Bacilli</taxon>
        <taxon>Lactobacillales</taxon>
        <taxon>Lactobacillaceae</taxon>
        <taxon>Lentilactobacillus</taxon>
    </lineage>
</organism>
<dbReference type="Proteomes" id="UP000051957">
    <property type="component" value="Unassembled WGS sequence"/>
</dbReference>
<reference evidence="1 2" key="1">
    <citation type="journal article" date="2015" name="Genome Announc.">
        <title>Expanding the biotechnology potential of lactobacilli through comparative genomics of 213 strains and associated genera.</title>
        <authorList>
            <person name="Sun Z."/>
            <person name="Harris H.M."/>
            <person name="McCann A."/>
            <person name="Guo C."/>
            <person name="Argimon S."/>
            <person name="Zhang W."/>
            <person name="Yang X."/>
            <person name="Jeffery I.B."/>
            <person name="Cooney J.C."/>
            <person name="Kagawa T.F."/>
            <person name="Liu W."/>
            <person name="Song Y."/>
            <person name="Salvetti E."/>
            <person name="Wrobel A."/>
            <person name="Rasinkangas P."/>
            <person name="Parkhill J."/>
            <person name="Rea M.C."/>
            <person name="O'Sullivan O."/>
            <person name="Ritari J."/>
            <person name="Douillard F.P."/>
            <person name="Paul Ross R."/>
            <person name="Yang R."/>
            <person name="Briner A.E."/>
            <person name="Felis G.E."/>
            <person name="de Vos W.M."/>
            <person name="Barrangou R."/>
            <person name="Klaenhammer T.R."/>
            <person name="Caufield P.W."/>
            <person name="Cui Y."/>
            <person name="Zhang H."/>
            <person name="O'Toole P.W."/>
        </authorList>
    </citation>
    <scope>NUCLEOTIDE SEQUENCE [LARGE SCALE GENOMIC DNA]</scope>
    <source>
        <strain evidence="1 2">DSM 5707</strain>
    </source>
</reference>
<evidence type="ECO:0008006" key="3">
    <source>
        <dbReference type="Google" id="ProtNLM"/>
    </source>
</evidence>
<protein>
    <recommendedName>
        <fullName evidence="3">DUF2316 family protein</fullName>
    </recommendedName>
</protein>
<evidence type="ECO:0000313" key="1">
    <source>
        <dbReference type="EMBL" id="KRM47555.1"/>
    </source>
</evidence>
<comment type="caution">
    <text evidence="1">The sequence shown here is derived from an EMBL/GenBank/DDBJ whole genome shotgun (WGS) entry which is preliminary data.</text>
</comment>
<gene>
    <name evidence="1" type="ORF">FC51_GL000028</name>
</gene>